<feature type="region of interest" description="Disordered" evidence="1">
    <location>
        <begin position="1"/>
        <end position="50"/>
    </location>
</feature>
<dbReference type="AlphaFoldDB" id="A0A2G8L4C1"/>
<dbReference type="EMBL" id="MRZV01000227">
    <property type="protein sequence ID" value="PIK55055.1"/>
    <property type="molecule type" value="Genomic_DNA"/>
</dbReference>
<protein>
    <submittedName>
        <fullName evidence="2">Uncharacterized protein</fullName>
    </submittedName>
</protein>
<keyword evidence="3" id="KW-1185">Reference proteome</keyword>
<reference evidence="2 3" key="1">
    <citation type="journal article" date="2017" name="PLoS Biol.">
        <title>The sea cucumber genome provides insights into morphological evolution and visceral regeneration.</title>
        <authorList>
            <person name="Zhang X."/>
            <person name="Sun L."/>
            <person name="Yuan J."/>
            <person name="Sun Y."/>
            <person name="Gao Y."/>
            <person name="Zhang L."/>
            <person name="Li S."/>
            <person name="Dai H."/>
            <person name="Hamel J.F."/>
            <person name="Liu C."/>
            <person name="Yu Y."/>
            <person name="Liu S."/>
            <person name="Lin W."/>
            <person name="Guo K."/>
            <person name="Jin S."/>
            <person name="Xu P."/>
            <person name="Storey K.B."/>
            <person name="Huan P."/>
            <person name="Zhang T."/>
            <person name="Zhou Y."/>
            <person name="Zhang J."/>
            <person name="Lin C."/>
            <person name="Li X."/>
            <person name="Xing L."/>
            <person name="Huo D."/>
            <person name="Sun M."/>
            <person name="Wang L."/>
            <person name="Mercier A."/>
            <person name="Li F."/>
            <person name="Yang H."/>
            <person name="Xiang J."/>
        </authorList>
    </citation>
    <scope>NUCLEOTIDE SEQUENCE [LARGE SCALE GENOMIC DNA]</scope>
    <source>
        <strain evidence="2">Shaxun</strain>
        <tissue evidence="2">Muscle</tissue>
    </source>
</reference>
<name>A0A2G8L4C1_STIJA</name>
<evidence type="ECO:0000313" key="2">
    <source>
        <dbReference type="EMBL" id="PIK55055.1"/>
    </source>
</evidence>
<gene>
    <name evidence="2" type="ORF">BSL78_08103</name>
</gene>
<evidence type="ECO:0000256" key="1">
    <source>
        <dbReference type="SAM" id="MobiDB-lite"/>
    </source>
</evidence>
<proteinExistence type="predicted"/>
<dbReference type="Proteomes" id="UP000230750">
    <property type="component" value="Unassembled WGS sequence"/>
</dbReference>
<feature type="region of interest" description="Disordered" evidence="1">
    <location>
        <begin position="63"/>
        <end position="93"/>
    </location>
</feature>
<accession>A0A2G8L4C1</accession>
<feature type="compositionally biased region" description="Basic and acidic residues" evidence="1">
    <location>
        <begin position="63"/>
        <end position="80"/>
    </location>
</feature>
<organism evidence="2 3">
    <name type="scientific">Stichopus japonicus</name>
    <name type="common">Sea cucumber</name>
    <dbReference type="NCBI Taxonomy" id="307972"/>
    <lineage>
        <taxon>Eukaryota</taxon>
        <taxon>Metazoa</taxon>
        <taxon>Echinodermata</taxon>
        <taxon>Eleutherozoa</taxon>
        <taxon>Echinozoa</taxon>
        <taxon>Holothuroidea</taxon>
        <taxon>Aspidochirotacea</taxon>
        <taxon>Aspidochirotida</taxon>
        <taxon>Stichopodidae</taxon>
        <taxon>Apostichopus</taxon>
    </lineage>
</organism>
<evidence type="ECO:0000313" key="3">
    <source>
        <dbReference type="Proteomes" id="UP000230750"/>
    </source>
</evidence>
<sequence length="132" mass="15049">MLDYQSEIYKRQTSQTSYLQEHHKQQSSQNYLQEQQKRQSNGKADASASSDFGDYIIMEALDTGRQEFTGQRKRETRSSKVDPPSHQPGIPHYNDVAEANGEDVYAENTYYTAAQFASIGKHRRLADLATLV</sequence>
<comment type="caution">
    <text evidence="2">The sequence shown here is derived from an EMBL/GenBank/DDBJ whole genome shotgun (WGS) entry which is preliminary data.</text>
</comment>
<feature type="compositionally biased region" description="Polar residues" evidence="1">
    <location>
        <begin position="38"/>
        <end position="50"/>
    </location>
</feature>